<sequence length="147" mass="16516">MKIALMGICFTFFLISCKEITEDLSHNTEMWTVDGWKADFTSNCNFDGNKKDNDINPILNNLLGLDSEGTTKINLELEKNGRFFINHNNSKVLVGNWINSDSTITLIDGKTKETFGLLKFETDSILLTHKGDGSVKNIDITLKNNSH</sequence>
<gene>
    <name evidence="1" type="ORF">FOA19_11615</name>
</gene>
<dbReference type="PROSITE" id="PS51257">
    <property type="entry name" value="PROKAR_LIPOPROTEIN"/>
    <property type="match status" value="1"/>
</dbReference>
<dbReference type="EMBL" id="VKKY01000002">
    <property type="protein sequence ID" value="KAA3437924.1"/>
    <property type="molecule type" value="Genomic_DNA"/>
</dbReference>
<protein>
    <submittedName>
        <fullName evidence="1">Uncharacterized protein</fullName>
    </submittedName>
</protein>
<comment type="caution">
    <text evidence="1">The sequence shown here is derived from an EMBL/GenBank/DDBJ whole genome shotgun (WGS) entry which is preliminary data.</text>
</comment>
<keyword evidence="2" id="KW-1185">Reference proteome</keyword>
<dbReference type="RefSeq" id="WP_149090987.1">
    <property type="nucleotide sequence ID" value="NZ_VKKY01000002.1"/>
</dbReference>
<organism evidence="1 2">
    <name type="scientific">Rufibacter hautae</name>
    <dbReference type="NCBI Taxonomy" id="2595005"/>
    <lineage>
        <taxon>Bacteria</taxon>
        <taxon>Pseudomonadati</taxon>
        <taxon>Bacteroidota</taxon>
        <taxon>Cytophagia</taxon>
        <taxon>Cytophagales</taxon>
        <taxon>Hymenobacteraceae</taxon>
        <taxon>Rufibacter</taxon>
    </lineage>
</organism>
<dbReference type="AlphaFoldDB" id="A0A5B6TEV5"/>
<dbReference type="Proteomes" id="UP000324133">
    <property type="component" value="Unassembled WGS sequence"/>
</dbReference>
<accession>A0A5B6TEV5</accession>
<proteinExistence type="predicted"/>
<evidence type="ECO:0000313" key="1">
    <source>
        <dbReference type="EMBL" id="KAA3437924.1"/>
    </source>
</evidence>
<name>A0A5B6TEV5_9BACT</name>
<evidence type="ECO:0000313" key="2">
    <source>
        <dbReference type="Proteomes" id="UP000324133"/>
    </source>
</evidence>
<reference evidence="1 2" key="1">
    <citation type="submission" date="2019-07" db="EMBL/GenBank/DDBJ databases">
        <title>Rufibacter sp. nov., isolated from lake sediment.</title>
        <authorList>
            <person name="Qu J.-H."/>
        </authorList>
    </citation>
    <scope>NUCLEOTIDE SEQUENCE [LARGE SCALE GENOMIC DNA]</scope>
    <source>
        <strain evidence="1 2">NBS58-1</strain>
    </source>
</reference>